<keyword evidence="2" id="KW-1185">Reference proteome</keyword>
<accession>A0A1R1YKB9</accession>
<gene>
    <name evidence="1" type="ORF">AYI69_g3202</name>
</gene>
<sequence length="94" mass="10537">MVELSVIVYSDNTITLSYQEIQGHKIPVTAQNSRKNMVSLPQGQYPLTSDLCAIRNKPSGLTLQTDSTRRMFSIAGEIFGSNSHFRSRDLEQFA</sequence>
<organism evidence="1 2">
    <name type="scientific">Smittium culicis</name>
    <dbReference type="NCBI Taxonomy" id="133412"/>
    <lineage>
        <taxon>Eukaryota</taxon>
        <taxon>Fungi</taxon>
        <taxon>Fungi incertae sedis</taxon>
        <taxon>Zoopagomycota</taxon>
        <taxon>Kickxellomycotina</taxon>
        <taxon>Harpellomycetes</taxon>
        <taxon>Harpellales</taxon>
        <taxon>Legeriomycetaceae</taxon>
        <taxon>Smittium</taxon>
    </lineage>
</organism>
<name>A0A1R1YKB9_9FUNG</name>
<dbReference type="EMBL" id="LSSM01001051">
    <property type="protein sequence ID" value="OMJ27361.1"/>
    <property type="molecule type" value="Genomic_DNA"/>
</dbReference>
<reference evidence="2" key="1">
    <citation type="submission" date="2017-01" db="EMBL/GenBank/DDBJ databases">
        <authorList>
            <person name="Wang Y."/>
            <person name="White M."/>
            <person name="Kvist S."/>
            <person name="Moncalvo J.-M."/>
        </authorList>
    </citation>
    <scope>NUCLEOTIDE SEQUENCE [LARGE SCALE GENOMIC DNA]</scope>
    <source>
        <strain evidence="2">ID-206-W2</strain>
    </source>
</reference>
<proteinExistence type="predicted"/>
<comment type="caution">
    <text evidence="1">The sequence shown here is derived from an EMBL/GenBank/DDBJ whole genome shotgun (WGS) entry which is preliminary data.</text>
</comment>
<evidence type="ECO:0000313" key="1">
    <source>
        <dbReference type="EMBL" id="OMJ27361.1"/>
    </source>
</evidence>
<dbReference type="AlphaFoldDB" id="A0A1R1YKB9"/>
<protein>
    <submittedName>
        <fullName evidence="1">Uncharacterized protein</fullName>
    </submittedName>
</protein>
<dbReference type="Proteomes" id="UP000187429">
    <property type="component" value="Unassembled WGS sequence"/>
</dbReference>
<evidence type="ECO:0000313" key="2">
    <source>
        <dbReference type="Proteomes" id="UP000187429"/>
    </source>
</evidence>